<dbReference type="AlphaFoldDB" id="A0A5D8QB83"/>
<dbReference type="SUPFAM" id="SSF56266">
    <property type="entry name" value="DmpA/ArgJ-like"/>
    <property type="match status" value="1"/>
</dbReference>
<evidence type="ECO:0000256" key="1">
    <source>
        <dbReference type="ARBA" id="ARBA00007068"/>
    </source>
</evidence>
<dbReference type="RefSeq" id="WP_149546027.1">
    <property type="nucleotide sequence ID" value="NZ_VTPS01000019.1"/>
</dbReference>
<proteinExistence type="inferred from homology"/>
<evidence type="ECO:0000313" key="3">
    <source>
        <dbReference type="Proteomes" id="UP000322976"/>
    </source>
</evidence>
<dbReference type="PANTHER" id="PTHR36512">
    <property type="entry name" value="D-AMINOPEPTIDASE"/>
    <property type="match status" value="1"/>
</dbReference>
<dbReference type="Pfam" id="PF03576">
    <property type="entry name" value="Peptidase_S58"/>
    <property type="match status" value="1"/>
</dbReference>
<organism evidence="2 3">
    <name type="scientific">Calorimonas adulescens</name>
    <dbReference type="NCBI Taxonomy" id="2606906"/>
    <lineage>
        <taxon>Bacteria</taxon>
        <taxon>Bacillati</taxon>
        <taxon>Bacillota</taxon>
        <taxon>Clostridia</taxon>
        <taxon>Thermoanaerobacterales</taxon>
        <taxon>Thermoanaerobacteraceae</taxon>
        <taxon>Calorimonas</taxon>
    </lineage>
</organism>
<dbReference type="Proteomes" id="UP000322976">
    <property type="component" value="Unassembled WGS sequence"/>
</dbReference>
<evidence type="ECO:0000313" key="2">
    <source>
        <dbReference type="EMBL" id="TZE81046.1"/>
    </source>
</evidence>
<dbReference type="GO" id="GO:0004177">
    <property type="term" value="F:aminopeptidase activity"/>
    <property type="evidence" value="ECO:0007669"/>
    <property type="project" value="TreeGrafter"/>
</dbReference>
<comment type="similarity">
    <text evidence="1">Belongs to the peptidase S58 family.</text>
</comment>
<dbReference type="CDD" id="cd02253">
    <property type="entry name" value="DmpA"/>
    <property type="match status" value="1"/>
</dbReference>
<comment type="caution">
    <text evidence="2">The sequence shown here is derived from an EMBL/GenBank/DDBJ whole genome shotgun (WGS) entry which is preliminary data.</text>
</comment>
<name>A0A5D8QB83_9THEO</name>
<dbReference type="EMBL" id="VTPS01000019">
    <property type="protein sequence ID" value="TZE81046.1"/>
    <property type="molecule type" value="Genomic_DNA"/>
</dbReference>
<dbReference type="InterPro" id="IPR016117">
    <property type="entry name" value="ArgJ-like_dom_sf"/>
</dbReference>
<dbReference type="InterPro" id="IPR005321">
    <property type="entry name" value="Peptidase_S58_DmpA"/>
</dbReference>
<reference evidence="2 3" key="1">
    <citation type="submission" date="2019-08" db="EMBL/GenBank/DDBJ databases">
        <title>Calorimonas adulescens gen. nov., sp. nov., an anaerobic thermophilic bacterium from Sakhalin hot spring.</title>
        <authorList>
            <person name="Khomyakova M.A."/>
            <person name="Merkel A.Y."/>
            <person name="Novikov A."/>
            <person name="Bonch-Osmolovskaya E.A."/>
            <person name="Slobodkin A.I."/>
        </authorList>
    </citation>
    <scope>NUCLEOTIDE SEQUENCE [LARGE SCALE GENOMIC DNA]</scope>
    <source>
        <strain evidence="2 3">A05MB</strain>
    </source>
</reference>
<sequence>MNTGQYNSITDVEGVLVGHTTVCFGEGKLVPGKGPARTGVTAVLPHGGNLFKKKVPAACYVGNGFGKSVGLIQIDELGYIETPILLTNTLNVGLASDALVEYMITKNPEIGITTGTVNPVVLECNDGYLNDIQGRHVKKEHVFSAIENAKGGEIETGDIGAGKGMSCFEFKGGIGTSSRITPEGYTVGVLTLTNFGRRKDLMIKGIPVGEMLKDYPDGYSDDGSCIVIVATDAPLGPHSLKRLARRVPLGLARTGSYMSNGSGDIAVAFSTKNIIEHSPENPVYTIEVINQNSEAMSSLFKAVVEATEEAVIDSLYTAETVTGRDGNVRYALPHILS</sequence>
<dbReference type="PANTHER" id="PTHR36512:SF3">
    <property type="entry name" value="BLR5678 PROTEIN"/>
    <property type="match status" value="1"/>
</dbReference>
<keyword evidence="3" id="KW-1185">Reference proteome</keyword>
<accession>A0A5D8QB83</accession>
<protein>
    <submittedName>
        <fullName evidence="2">P1 family peptidase</fullName>
    </submittedName>
</protein>
<dbReference type="Gene3D" id="3.60.70.12">
    <property type="entry name" value="L-amino peptidase D-ALA esterase/amidase"/>
    <property type="match status" value="1"/>
</dbReference>
<gene>
    <name evidence="2" type="ORF">FWJ32_10895</name>
</gene>